<feature type="transmembrane region" description="Helical" evidence="1">
    <location>
        <begin position="6"/>
        <end position="23"/>
    </location>
</feature>
<name>A0A380JXY8_STRDY</name>
<accession>A0A380JXY8</accession>
<evidence type="ECO:0000256" key="1">
    <source>
        <dbReference type="SAM" id="Phobius"/>
    </source>
</evidence>
<dbReference type="AlphaFoldDB" id="A0A380JXY8"/>
<gene>
    <name evidence="2" type="ORF">NCTC4670_01324</name>
</gene>
<evidence type="ECO:0000313" key="3">
    <source>
        <dbReference type="Proteomes" id="UP000254797"/>
    </source>
</evidence>
<dbReference type="Proteomes" id="UP000254797">
    <property type="component" value="Unassembled WGS sequence"/>
</dbReference>
<keyword evidence="1" id="KW-1133">Transmembrane helix</keyword>
<proteinExistence type="predicted"/>
<keyword evidence="1" id="KW-0812">Transmembrane</keyword>
<keyword evidence="2" id="KW-0449">Lipoprotein</keyword>
<sequence>MKIRKVIIVMLVVALSLGFYRLYHRQKPSQLIEANQEILVKPITPSKSKTKVKRNVAKEAKATLEMPEERVNEKEAKQVKSAIVIPIDYLASVSSQDDIKVTYDNKLSITNPAMAASIKTMLLAGYHFDLDSLTVYQSNSDNVYQFTILLVTHQQEQLSLVGNYVTGTGQFEFVSLHGTPKNVMF</sequence>
<dbReference type="EMBL" id="UHFG01000004">
    <property type="protein sequence ID" value="SUN50326.1"/>
    <property type="molecule type" value="Genomic_DNA"/>
</dbReference>
<keyword evidence="1" id="KW-0472">Membrane</keyword>
<reference evidence="2 3" key="1">
    <citation type="submission" date="2018-06" db="EMBL/GenBank/DDBJ databases">
        <authorList>
            <consortium name="Pathogen Informatics"/>
            <person name="Doyle S."/>
        </authorList>
    </citation>
    <scope>NUCLEOTIDE SEQUENCE [LARGE SCALE GENOMIC DNA]</scope>
    <source>
        <strain evidence="2 3">NCTC4670</strain>
    </source>
</reference>
<organism evidence="2 3">
    <name type="scientific">Streptococcus dysgalactiae subsp. dysgalactiae</name>
    <dbReference type="NCBI Taxonomy" id="99822"/>
    <lineage>
        <taxon>Bacteria</taxon>
        <taxon>Bacillati</taxon>
        <taxon>Bacillota</taxon>
        <taxon>Bacilli</taxon>
        <taxon>Lactobacillales</taxon>
        <taxon>Streptococcaceae</taxon>
        <taxon>Streptococcus</taxon>
    </lineage>
</organism>
<dbReference type="RefSeq" id="WP_115246281.1">
    <property type="nucleotide sequence ID" value="NZ_LR134094.1"/>
</dbReference>
<protein>
    <submittedName>
        <fullName evidence="2">Lipoprotein</fullName>
    </submittedName>
</protein>
<evidence type="ECO:0000313" key="2">
    <source>
        <dbReference type="EMBL" id="SUN50326.1"/>
    </source>
</evidence>